<dbReference type="PANTHER" id="PTHR37422">
    <property type="entry name" value="TEICHURONIC ACID BIOSYNTHESIS PROTEIN TUAE"/>
    <property type="match status" value="1"/>
</dbReference>
<evidence type="ECO:0000259" key="6">
    <source>
        <dbReference type="Pfam" id="PF04932"/>
    </source>
</evidence>
<evidence type="ECO:0000256" key="3">
    <source>
        <dbReference type="ARBA" id="ARBA00022989"/>
    </source>
</evidence>
<dbReference type="HOGENOM" id="CLU_052939_0_0_6"/>
<dbReference type="InterPro" id="IPR007016">
    <property type="entry name" value="O-antigen_ligase-rel_domated"/>
</dbReference>
<feature type="transmembrane region" description="Helical" evidence="5">
    <location>
        <begin position="184"/>
        <end position="201"/>
    </location>
</feature>
<evidence type="ECO:0000256" key="4">
    <source>
        <dbReference type="ARBA" id="ARBA00023136"/>
    </source>
</evidence>
<dbReference type="InterPro" id="IPR051533">
    <property type="entry name" value="WaaL-like"/>
</dbReference>
<gene>
    <name evidence="7" type="ORF">F923_02901</name>
</gene>
<feature type="transmembrane region" description="Helical" evidence="5">
    <location>
        <begin position="61"/>
        <end position="78"/>
    </location>
</feature>
<evidence type="ECO:0000256" key="2">
    <source>
        <dbReference type="ARBA" id="ARBA00022692"/>
    </source>
</evidence>
<organism evidence="7 8">
    <name type="scientific">Acinetobacter lwoffii NIPH 478</name>
    <dbReference type="NCBI Taxonomy" id="1217668"/>
    <lineage>
        <taxon>Bacteria</taxon>
        <taxon>Pseudomonadati</taxon>
        <taxon>Pseudomonadota</taxon>
        <taxon>Gammaproteobacteria</taxon>
        <taxon>Moraxellales</taxon>
        <taxon>Moraxellaceae</taxon>
        <taxon>Acinetobacter</taxon>
    </lineage>
</organism>
<feature type="transmembrane region" description="Helical" evidence="5">
    <location>
        <begin position="142"/>
        <end position="164"/>
    </location>
</feature>
<evidence type="ECO:0000256" key="1">
    <source>
        <dbReference type="ARBA" id="ARBA00004141"/>
    </source>
</evidence>
<dbReference type="GO" id="GO:0016020">
    <property type="term" value="C:membrane"/>
    <property type="evidence" value="ECO:0007669"/>
    <property type="project" value="UniProtKB-SubCell"/>
</dbReference>
<dbReference type="Pfam" id="PF04932">
    <property type="entry name" value="Wzy_C"/>
    <property type="match status" value="1"/>
</dbReference>
<feature type="transmembrane region" description="Helical" evidence="5">
    <location>
        <begin position="33"/>
        <end position="55"/>
    </location>
</feature>
<evidence type="ECO:0000313" key="8">
    <source>
        <dbReference type="Proteomes" id="UP000018416"/>
    </source>
</evidence>
<accession>N9HFY6</accession>
<keyword evidence="2 5" id="KW-0812">Transmembrane</keyword>
<feature type="transmembrane region" description="Helical" evidence="5">
    <location>
        <begin position="85"/>
        <end position="104"/>
    </location>
</feature>
<feature type="transmembrane region" description="Helical" evidence="5">
    <location>
        <begin position="232"/>
        <end position="247"/>
    </location>
</feature>
<comment type="subcellular location">
    <subcellularLocation>
        <location evidence="1">Membrane</location>
        <topology evidence="1">Multi-pass membrane protein</topology>
    </subcellularLocation>
</comment>
<name>N9HFY6_ACILW</name>
<dbReference type="PATRIC" id="fig|1217668.3.peg.2834"/>
<protein>
    <recommendedName>
        <fullName evidence="6">O-antigen ligase-related domain-containing protein</fullName>
    </recommendedName>
</protein>
<comment type="caution">
    <text evidence="7">The sequence shown here is derived from an EMBL/GenBank/DDBJ whole genome shotgun (WGS) entry which is preliminary data.</text>
</comment>
<dbReference type="AlphaFoldDB" id="N9HFY6"/>
<feature type="transmembrane region" description="Helical" evidence="5">
    <location>
        <begin position="389"/>
        <end position="407"/>
    </location>
</feature>
<feature type="transmembrane region" description="Helical" evidence="5">
    <location>
        <begin position="419"/>
        <end position="439"/>
    </location>
</feature>
<feature type="domain" description="O-antigen ligase-related" evidence="6">
    <location>
        <begin position="216"/>
        <end position="348"/>
    </location>
</feature>
<feature type="transmembrane region" description="Helical" evidence="5">
    <location>
        <begin position="208"/>
        <end position="226"/>
    </location>
</feature>
<keyword evidence="4 5" id="KW-0472">Membrane</keyword>
<feature type="transmembrane region" description="Helical" evidence="5">
    <location>
        <begin position="110"/>
        <end position="130"/>
    </location>
</feature>
<evidence type="ECO:0000313" key="7">
    <source>
        <dbReference type="EMBL" id="ENW28124.1"/>
    </source>
</evidence>
<reference evidence="7 8" key="1">
    <citation type="submission" date="2013-02" db="EMBL/GenBank/DDBJ databases">
        <title>The Genome Sequence of Acinetobacter lwoffii NIPH 478.</title>
        <authorList>
            <consortium name="The Broad Institute Genome Sequencing Platform"/>
            <consortium name="The Broad Institute Genome Sequencing Center for Infectious Disease"/>
            <person name="Cerqueira G."/>
            <person name="Feldgarden M."/>
            <person name="Courvalin P."/>
            <person name="Perichon B."/>
            <person name="Grillot-Courvalin C."/>
            <person name="Clermont D."/>
            <person name="Rocha E."/>
            <person name="Yoon E.-J."/>
            <person name="Nemec A."/>
            <person name="Walker B."/>
            <person name="Young S.K."/>
            <person name="Zeng Q."/>
            <person name="Gargeya S."/>
            <person name="Fitzgerald M."/>
            <person name="Haas B."/>
            <person name="Abouelleil A."/>
            <person name="Alvarado L."/>
            <person name="Arachchi H.M."/>
            <person name="Berlin A.M."/>
            <person name="Chapman S.B."/>
            <person name="Dewar J."/>
            <person name="Goldberg J."/>
            <person name="Griggs A."/>
            <person name="Gujja S."/>
            <person name="Hansen M."/>
            <person name="Howarth C."/>
            <person name="Imamovic A."/>
            <person name="Larimer J."/>
            <person name="McCowan C."/>
            <person name="Murphy C."/>
            <person name="Neiman D."/>
            <person name="Pearson M."/>
            <person name="Priest M."/>
            <person name="Roberts A."/>
            <person name="Saif S."/>
            <person name="Shea T."/>
            <person name="Sisk P."/>
            <person name="Sykes S."/>
            <person name="Wortman J."/>
            <person name="Nusbaum C."/>
            <person name="Birren B."/>
        </authorList>
    </citation>
    <scope>NUCLEOTIDE SEQUENCE [LARGE SCALE GENOMIC DNA]</scope>
    <source>
        <strain evidence="7 8">NIPH 478</strain>
    </source>
</reference>
<evidence type="ECO:0000256" key="5">
    <source>
        <dbReference type="SAM" id="Phobius"/>
    </source>
</evidence>
<sequence length="474" mass="56198">MVQVRLIKNTCHQLVKPLNIDKMVFEKSYLEKLPLLGVVFLLCFFSLGFHFGWLLQPYDELRLQQIVFTLCLFFILFYRKIFFSAYLGYQFLFLFIFLFLHLYFYATNIYVFQDLLILILAPIWIFSISISCKSFAKVNIDFLYKILFFIVIISVLPTIFIFLSIKNFLIEGNWYNWHMNYDSIRVYNSFIVPVFFITLYLRLVEFKYIKRIYLILVFLISLSLWFDGARSAILSILIGLIFIFFYKKKFRKKIFITGTLILVAFLSYYLTYYIHNQLYEIDQSLNIVRSSSSGRLRLWGYVYEHWILQPFQGLGGGYLATTDYPLNHLHNLYLRLIFEWGTLGLMYLIWIVYQVLKIIKSDNVHIVLKAGIYAIFVDALFSGNLVYPASQISIFLFLGLASSQFYLKSVPNKKTQLLTKIILLLWLSLYMYILINYLLKDLVCWNCGSYADLMAPGFWFYGKAEHLIHYSLIP</sequence>
<feature type="transmembrane region" description="Helical" evidence="5">
    <location>
        <begin position="254"/>
        <end position="274"/>
    </location>
</feature>
<keyword evidence="3 5" id="KW-1133">Transmembrane helix</keyword>
<dbReference type="RefSeq" id="WP_005108525.1">
    <property type="nucleotide sequence ID" value="NZ_KB849836.1"/>
</dbReference>
<feature type="transmembrane region" description="Helical" evidence="5">
    <location>
        <begin position="332"/>
        <end position="352"/>
    </location>
</feature>
<dbReference type="PANTHER" id="PTHR37422:SF13">
    <property type="entry name" value="LIPOPOLYSACCHARIDE BIOSYNTHESIS PROTEIN PA4999-RELATED"/>
    <property type="match status" value="1"/>
</dbReference>
<proteinExistence type="predicted"/>
<dbReference type="EMBL" id="APQU01000020">
    <property type="protein sequence ID" value="ENW28124.1"/>
    <property type="molecule type" value="Genomic_DNA"/>
</dbReference>
<dbReference type="Proteomes" id="UP000018416">
    <property type="component" value="Unassembled WGS sequence"/>
</dbReference>